<keyword evidence="3" id="KW-1185">Reference proteome</keyword>
<evidence type="ECO:0000313" key="3">
    <source>
        <dbReference type="Proteomes" id="UP000694414"/>
    </source>
</evidence>
<evidence type="ECO:0000256" key="1">
    <source>
        <dbReference type="SAM" id="MobiDB-lite"/>
    </source>
</evidence>
<reference evidence="2" key="1">
    <citation type="submission" date="2025-08" db="UniProtKB">
        <authorList>
            <consortium name="Ensembl"/>
        </authorList>
    </citation>
    <scope>IDENTIFICATION</scope>
</reference>
<dbReference type="Ensembl" id="ENSPSMT00000016559.1">
    <property type="protein sequence ID" value="ENSPSMP00000014246.1"/>
    <property type="gene ID" value="ENSPSMG00000010219.1"/>
</dbReference>
<organism evidence="2 3">
    <name type="scientific">Prolemur simus</name>
    <name type="common">Greater bamboo lemur</name>
    <name type="synonym">Hapalemur simus</name>
    <dbReference type="NCBI Taxonomy" id="1328070"/>
    <lineage>
        <taxon>Eukaryota</taxon>
        <taxon>Metazoa</taxon>
        <taxon>Chordata</taxon>
        <taxon>Craniata</taxon>
        <taxon>Vertebrata</taxon>
        <taxon>Euteleostomi</taxon>
        <taxon>Mammalia</taxon>
        <taxon>Eutheria</taxon>
        <taxon>Euarchontoglires</taxon>
        <taxon>Primates</taxon>
        <taxon>Strepsirrhini</taxon>
        <taxon>Lemuriformes</taxon>
        <taxon>Lemuridae</taxon>
        <taxon>Prolemur</taxon>
    </lineage>
</organism>
<feature type="region of interest" description="Disordered" evidence="1">
    <location>
        <begin position="1"/>
        <end position="21"/>
    </location>
</feature>
<reference evidence="2" key="2">
    <citation type="submission" date="2025-09" db="UniProtKB">
        <authorList>
            <consortium name="Ensembl"/>
        </authorList>
    </citation>
    <scope>IDENTIFICATION</scope>
</reference>
<feature type="compositionally biased region" description="Low complexity" evidence="1">
    <location>
        <begin position="12"/>
        <end position="21"/>
    </location>
</feature>
<dbReference type="AlphaFoldDB" id="A0A8C8ZE99"/>
<evidence type="ECO:0000313" key="2">
    <source>
        <dbReference type="Ensembl" id="ENSPSMP00000014246.1"/>
    </source>
</evidence>
<name>A0A8C8ZE99_PROSS</name>
<sequence length="88" mass="9488">LSTPCQRGASVPSLSPHHYSPLPRPLTCPISPSSLPPNKGVLRAPKACRARWLTPVILGLWEAEAGGSLEVRNQEFKTSLGNIGRSYL</sequence>
<proteinExistence type="predicted"/>
<accession>A0A8C8ZE99</accession>
<dbReference type="Proteomes" id="UP000694414">
    <property type="component" value="Unplaced"/>
</dbReference>
<protein>
    <submittedName>
        <fullName evidence="2">Uncharacterized protein</fullName>
    </submittedName>
</protein>